<dbReference type="SUPFAM" id="SSF53474">
    <property type="entry name" value="alpha/beta-Hydrolases"/>
    <property type="match status" value="1"/>
</dbReference>
<dbReference type="Proteomes" id="UP001075354">
    <property type="component" value="Chromosome 11"/>
</dbReference>
<evidence type="ECO:0000256" key="4">
    <source>
        <dbReference type="ARBA" id="ARBA00023180"/>
    </source>
</evidence>
<evidence type="ECO:0000256" key="1">
    <source>
        <dbReference type="ARBA" id="ARBA00005964"/>
    </source>
</evidence>
<dbReference type="PANTHER" id="PTHR43142:SF1">
    <property type="entry name" value="CARBOXYLIC ESTER HYDROLASE"/>
    <property type="match status" value="1"/>
</dbReference>
<accession>A0AAV7XC64</accession>
<dbReference type="Pfam" id="PF00135">
    <property type="entry name" value="COesterase"/>
    <property type="match status" value="1"/>
</dbReference>
<protein>
    <recommendedName>
        <fullName evidence="5">Carboxylesterase type B domain-containing protein</fullName>
    </recommendedName>
</protein>
<evidence type="ECO:0000256" key="3">
    <source>
        <dbReference type="ARBA" id="ARBA00022801"/>
    </source>
</evidence>
<evidence type="ECO:0000256" key="2">
    <source>
        <dbReference type="ARBA" id="ARBA00022487"/>
    </source>
</evidence>
<sequence>MHDYVWDCLNVCSPANGGYNIPVPRRVSVADLTGRSRTYWICGRCSDGQVVTLSTGKVRGERVSGAGCARDYWAFRGIRYAASPVGELRFKAPRPAASWEGVADATVEGSPCPQVQDGVVIGCEDCLNLNVYTPTLDCPAGGYAVIVFFHGGYFVWGDIGPTPVFGPDFLVNEDVVLILPNYRLGALGFLNLNTPAVPGNAGIKDGVEALRWVRANAAAFCGDSARVTIMGQSAGAKMAAFLSLTEAARGRSGRRGRRQNNTSKSCVREISGNLNSTLLPSRPSRFATAV</sequence>
<keyword evidence="7" id="KW-1185">Reference proteome</keyword>
<dbReference type="PANTHER" id="PTHR43142">
    <property type="entry name" value="CARBOXYLIC ESTER HYDROLASE"/>
    <property type="match status" value="1"/>
</dbReference>
<name>A0AAV7XC64_9NEOP</name>
<proteinExistence type="inferred from homology"/>
<dbReference type="GO" id="GO:0052689">
    <property type="term" value="F:carboxylic ester hydrolase activity"/>
    <property type="evidence" value="ECO:0007669"/>
    <property type="project" value="UniProtKB-KW"/>
</dbReference>
<gene>
    <name evidence="6" type="ORF">ONE63_001666</name>
</gene>
<organism evidence="6 7">
    <name type="scientific">Megalurothrips usitatus</name>
    <name type="common">bean blossom thrips</name>
    <dbReference type="NCBI Taxonomy" id="439358"/>
    <lineage>
        <taxon>Eukaryota</taxon>
        <taxon>Metazoa</taxon>
        <taxon>Ecdysozoa</taxon>
        <taxon>Arthropoda</taxon>
        <taxon>Hexapoda</taxon>
        <taxon>Insecta</taxon>
        <taxon>Pterygota</taxon>
        <taxon>Neoptera</taxon>
        <taxon>Paraneoptera</taxon>
        <taxon>Thysanoptera</taxon>
        <taxon>Terebrantia</taxon>
        <taxon>Thripoidea</taxon>
        <taxon>Thripidae</taxon>
        <taxon>Megalurothrips</taxon>
    </lineage>
</organism>
<comment type="similarity">
    <text evidence="1">Belongs to the type-B carboxylesterase/lipase family.</text>
</comment>
<keyword evidence="2" id="KW-0719">Serine esterase</keyword>
<dbReference type="Gene3D" id="3.40.50.1820">
    <property type="entry name" value="alpha/beta hydrolase"/>
    <property type="match status" value="1"/>
</dbReference>
<dbReference type="InterPro" id="IPR029058">
    <property type="entry name" value="AB_hydrolase_fold"/>
</dbReference>
<feature type="domain" description="Carboxylesterase type B" evidence="5">
    <location>
        <begin position="49"/>
        <end position="250"/>
    </location>
</feature>
<evidence type="ECO:0000313" key="7">
    <source>
        <dbReference type="Proteomes" id="UP001075354"/>
    </source>
</evidence>
<comment type="caution">
    <text evidence="6">The sequence shown here is derived from an EMBL/GenBank/DDBJ whole genome shotgun (WGS) entry which is preliminary data.</text>
</comment>
<reference evidence="6" key="1">
    <citation type="submission" date="2022-12" db="EMBL/GenBank/DDBJ databases">
        <title>Chromosome-level genome assembly of the bean flower thrips Megalurothrips usitatus.</title>
        <authorList>
            <person name="Ma L."/>
            <person name="Liu Q."/>
            <person name="Li H."/>
            <person name="Cai W."/>
        </authorList>
    </citation>
    <scope>NUCLEOTIDE SEQUENCE</scope>
    <source>
        <strain evidence="6">Cailab_2022a</strain>
    </source>
</reference>
<evidence type="ECO:0000259" key="5">
    <source>
        <dbReference type="Pfam" id="PF00135"/>
    </source>
</evidence>
<dbReference type="AlphaFoldDB" id="A0AAV7XC64"/>
<keyword evidence="4" id="KW-0325">Glycoprotein</keyword>
<evidence type="ECO:0000313" key="6">
    <source>
        <dbReference type="EMBL" id="KAJ1522476.1"/>
    </source>
</evidence>
<keyword evidence="3" id="KW-0378">Hydrolase</keyword>
<dbReference type="EMBL" id="JAPTSV010000011">
    <property type="protein sequence ID" value="KAJ1522476.1"/>
    <property type="molecule type" value="Genomic_DNA"/>
</dbReference>
<dbReference type="InterPro" id="IPR002018">
    <property type="entry name" value="CarbesteraseB"/>
</dbReference>